<comment type="caution">
    <text evidence="13">The sequence shown here is derived from an EMBL/GenBank/DDBJ whole genome shotgun (WGS) entry which is preliminary data.</text>
</comment>
<accession>A0A7X3CVM5</accession>
<dbReference type="InterPro" id="IPR050571">
    <property type="entry name" value="Class-IV_PLP-Dep_Aminotrnsfr"/>
</dbReference>
<dbReference type="InterPro" id="IPR005784">
    <property type="entry name" value="D_amino_transT"/>
</dbReference>
<dbReference type="Gene3D" id="3.20.10.10">
    <property type="entry name" value="D-amino Acid Aminotransferase, subunit A, domain 2"/>
    <property type="match status" value="1"/>
</dbReference>
<keyword evidence="14" id="KW-1185">Reference proteome</keyword>
<keyword evidence="6 13" id="KW-0032">Aminotransferase</keyword>
<dbReference type="GO" id="GO:0005829">
    <property type="term" value="C:cytosol"/>
    <property type="evidence" value="ECO:0007669"/>
    <property type="project" value="TreeGrafter"/>
</dbReference>
<evidence type="ECO:0000256" key="6">
    <source>
        <dbReference type="ARBA" id="ARBA00022576"/>
    </source>
</evidence>
<reference evidence="13 14" key="1">
    <citation type="submission" date="2019-11" db="EMBL/GenBank/DDBJ databases">
        <title>Draft genome sequences of five Paenibacillus species of dairy origin.</title>
        <authorList>
            <person name="Olajide A.M."/>
            <person name="Chen S."/>
            <person name="Lapointe G."/>
        </authorList>
    </citation>
    <scope>NUCLEOTIDE SEQUENCE [LARGE SCALE GENOMIC DNA]</scope>
    <source>
        <strain evidence="13 14">2CS3</strain>
    </source>
</reference>
<comment type="cofactor">
    <cofactor evidence="1">
        <name>pyridoxal 5'-phosphate</name>
        <dbReference type="ChEBI" id="CHEBI:597326"/>
    </cofactor>
</comment>
<dbReference type="PANTHER" id="PTHR42743:SF10">
    <property type="entry name" value="D-ALANINE AMINOTRANSFERASE"/>
    <property type="match status" value="1"/>
</dbReference>
<evidence type="ECO:0000256" key="3">
    <source>
        <dbReference type="ARBA" id="ARBA00011738"/>
    </source>
</evidence>
<dbReference type="SUPFAM" id="SSF56752">
    <property type="entry name" value="D-aminoacid aminotransferase-like PLP-dependent enzymes"/>
    <property type="match status" value="1"/>
</dbReference>
<sequence>MPQQIWFQQGLLSKEEVRISPDDRGYYFGDGIYEVFRVYHGRLFEADAHFDRLERTAAALRIPLPLPREAMTAKLRELIAANELQTGTVYMQITRGEAPRSHPFPADAAPVLFASASEYGRPLASMQQGISAVTAEDIRWLRCDLKTLNLLPNVLAKQEALDRGADEVILHRSGTVTECSASNVMIVRDGAVCTHPANHLILHGITRLVVLRLARELGIPVIEEPFTIDMLREADEAFITGTTVEVTPIVRIDDAPVAQGIPGPVTRRLQAAFELLIGL</sequence>
<evidence type="ECO:0000256" key="10">
    <source>
        <dbReference type="ARBA" id="ARBA00033316"/>
    </source>
</evidence>
<dbReference type="NCBIfam" id="TIGR01121">
    <property type="entry name" value="D_amino_aminoT"/>
    <property type="match status" value="1"/>
</dbReference>
<proteinExistence type="inferred from homology"/>
<dbReference type="InterPro" id="IPR043131">
    <property type="entry name" value="BCAT-like_N"/>
</dbReference>
<dbReference type="AlphaFoldDB" id="A0A7X3CVM5"/>
<gene>
    <name evidence="13" type="primary">dat</name>
    <name evidence="13" type="ORF">GNP93_22115</name>
</gene>
<evidence type="ECO:0000256" key="1">
    <source>
        <dbReference type="ARBA" id="ARBA00001933"/>
    </source>
</evidence>
<evidence type="ECO:0000313" key="14">
    <source>
        <dbReference type="Proteomes" id="UP000450917"/>
    </source>
</evidence>
<dbReference type="Gene3D" id="3.30.470.10">
    <property type="match status" value="1"/>
</dbReference>
<keyword evidence="8" id="KW-0663">Pyridoxal phosphate</keyword>
<evidence type="ECO:0000256" key="11">
    <source>
        <dbReference type="ARBA" id="ARBA00033391"/>
    </source>
</evidence>
<dbReference type="GO" id="GO:0046416">
    <property type="term" value="P:D-amino acid metabolic process"/>
    <property type="evidence" value="ECO:0007669"/>
    <property type="project" value="InterPro"/>
</dbReference>
<dbReference type="GO" id="GO:0047810">
    <property type="term" value="F:D-alanine-2-oxoglutarate aminotransferase activity"/>
    <property type="evidence" value="ECO:0007669"/>
    <property type="project" value="UniProtKB-EC"/>
</dbReference>
<evidence type="ECO:0000256" key="8">
    <source>
        <dbReference type="ARBA" id="ARBA00022898"/>
    </source>
</evidence>
<comment type="similarity">
    <text evidence="2">Belongs to the class-IV pyridoxal-phosphate-dependent aminotransferase family.</text>
</comment>
<dbReference type="InterPro" id="IPR001544">
    <property type="entry name" value="Aminotrans_IV"/>
</dbReference>
<dbReference type="PANTHER" id="PTHR42743">
    <property type="entry name" value="AMINO-ACID AMINOTRANSFERASE"/>
    <property type="match status" value="1"/>
</dbReference>
<name>A0A7X3CVM5_9BACL</name>
<dbReference type="GO" id="GO:0046394">
    <property type="term" value="P:carboxylic acid biosynthetic process"/>
    <property type="evidence" value="ECO:0007669"/>
    <property type="project" value="UniProtKB-ARBA"/>
</dbReference>
<dbReference type="InterPro" id="IPR036038">
    <property type="entry name" value="Aminotransferase-like"/>
</dbReference>
<dbReference type="Proteomes" id="UP000450917">
    <property type="component" value="Unassembled WGS sequence"/>
</dbReference>
<organism evidence="13 14">
    <name type="scientific">Paenibacillus validus</name>
    <dbReference type="NCBI Taxonomy" id="44253"/>
    <lineage>
        <taxon>Bacteria</taxon>
        <taxon>Bacillati</taxon>
        <taxon>Bacillota</taxon>
        <taxon>Bacilli</taxon>
        <taxon>Bacillales</taxon>
        <taxon>Paenibacillaceae</taxon>
        <taxon>Paenibacillus</taxon>
    </lineage>
</organism>
<dbReference type="EC" id="2.6.1.21" evidence="4"/>
<keyword evidence="7 13" id="KW-0808">Transferase</keyword>
<dbReference type="GO" id="GO:0030170">
    <property type="term" value="F:pyridoxal phosphate binding"/>
    <property type="evidence" value="ECO:0007669"/>
    <property type="project" value="InterPro"/>
</dbReference>
<dbReference type="GO" id="GO:0008652">
    <property type="term" value="P:amino acid biosynthetic process"/>
    <property type="evidence" value="ECO:0007669"/>
    <property type="project" value="UniProtKB-ARBA"/>
</dbReference>
<dbReference type="FunFam" id="3.20.10.10:FF:000002">
    <property type="entry name" value="D-alanine aminotransferase"/>
    <property type="match status" value="1"/>
</dbReference>
<evidence type="ECO:0000256" key="12">
    <source>
        <dbReference type="ARBA" id="ARBA00047911"/>
    </source>
</evidence>
<evidence type="ECO:0000256" key="4">
    <source>
        <dbReference type="ARBA" id="ARBA00012874"/>
    </source>
</evidence>
<comment type="subunit">
    <text evidence="3">Homodimer.</text>
</comment>
<dbReference type="RefSeq" id="WP_127609584.1">
    <property type="nucleotide sequence ID" value="NZ_JARTHJ010000113.1"/>
</dbReference>
<evidence type="ECO:0000313" key="13">
    <source>
        <dbReference type="EMBL" id="MUG73332.1"/>
    </source>
</evidence>
<dbReference type="EMBL" id="WNZX01000024">
    <property type="protein sequence ID" value="MUG73332.1"/>
    <property type="molecule type" value="Genomic_DNA"/>
</dbReference>
<comment type="catalytic activity">
    <reaction evidence="12">
        <text>D-alanine + 2-oxoglutarate = D-glutamate + pyruvate</text>
        <dbReference type="Rhea" id="RHEA:15869"/>
        <dbReference type="ChEBI" id="CHEBI:15361"/>
        <dbReference type="ChEBI" id="CHEBI:16810"/>
        <dbReference type="ChEBI" id="CHEBI:29986"/>
        <dbReference type="ChEBI" id="CHEBI:57416"/>
        <dbReference type="EC" id="2.6.1.21"/>
    </reaction>
</comment>
<evidence type="ECO:0000256" key="9">
    <source>
        <dbReference type="ARBA" id="ARBA00030138"/>
    </source>
</evidence>
<evidence type="ECO:0000256" key="7">
    <source>
        <dbReference type="ARBA" id="ARBA00022679"/>
    </source>
</evidence>
<evidence type="ECO:0000256" key="2">
    <source>
        <dbReference type="ARBA" id="ARBA00009320"/>
    </source>
</evidence>
<protein>
    <recommendedName>
        <fullName evidence="5">D-alanine aminotransferase</fullName>
        <ecNumber evidence="4">2.6.1.21</ecNumber>
    </recommendedName>
    <alternativeName>
        <fullName evidence="11">D-amino acid aminotransferase</fullName>
    </alternativeName>
    <alternativeName>
        <fullName evidence="9">D-amino acid transaminase</fullName>
    </alternativeName>
    <alternativeName>
        <fullName evidence="10">D-aspartate aminotransferase</fullName>
    </alternativeName>
</protein>
<dbReference type="Pfam" id="PF01063">
    <property type="entry name" value="Aminotran_4"/>
    <property type="match status" value="1"/>
</dbReference>
<dbReference type="CDD" id="cd01558">
    <property type="entry name" value="D-AAT_like"/>
    <property type="match status" value="1"/>
</dbReference>
<evidence type="ECO:0000256" key="5">
    <source>
        <dbReference type="ARBA" id="ARBA00021779"/>
    </source>
</evidence>
<dbReference type="InterPro" id="IPR043132">
    <property type="entry name" value="BCAT-like_C"/>
</dbReference>